<reference evidence="2 3" key="1">
    <citation type="journal article" date="2020" name="Nat. Food">
        <title>A phased Vanilla planifolia genome enables genetic improvement of flavour and production.</title>
        <authorList>
            <person name="Hasing T."/>
            <person name="Tang H."/>
            <person name="Brym M."/>
            <person name="Khazi F."/>
            <person name="Huang T."/>
            <person name="Chambers A.H."/>
        </authorList>
    </citation>
    <scope>NUCLEOTIDE SEQUENCE [LARGE SCALE GENOMIC DNA]</scope>
    <source>
        <tissue evidence="2">Leaf</tissue>
    </source>
</reference>
<feature type="region of interest" description="Disordered" evidence="1">
    <location>
        <begin position="1"/>
        <end position="21"/>
    </location>
</feature>
<evidence type="ECO:0000256" key="1">
    <source>
        <dbReference type="SAM" id="MobiDB-lite"/>
    </source>
</evidence>
<evidence type="ECO:0000313" key="3">
    <source>
        <dbReference type="Proteomes" id="UP000636800"/>
    </source>
</evidence>
<dbReference type="EMBL" id="JADCNL010000011">
    <property type="protein sequence ID" value="KAG0461499.1"/>
    <property type="molecule type" value="Genomic_DNA"/>
</dbReference>
<comment type="caution">
    <text evidence="2">The sequence shown here is derived from an EMBL/GenBank/DDBJ whole genome shotgun (WGS) entry which is preliminary data.</text>
</comment>
<gene>
    <name evidence="2" type="ORF">HPP92_021796</name>
</gene>
<sequence>MERVPSKYKRDEVSVDEVSNKESNEHEQICYPLIDCLPVVARRRSSLRPHGLALCELHETRQKEGQKEKNPTPAAVHVSQPQSCLKLQSTAESLENRLEMELWMRRSSLMGSKRVDLNWSTSLKETDKLRGLSNHLQITNVIYCEGLDFNA</sequence>
<dbReference type="Proteomes" id="UP000636800">
    <property type="component" value="Chromosome 11"/>
</dbReference>
<accession>A0A835UFU8</accession>
<dbReference type="AlphaFoldDB" id="A0A835UFU8"/>
<protein>
    <submittedName>
        <fullName evidence="2">Uncharacterized protein</fullName>
    </submittedName>
</protein>
<feature type="compositionally biased region" description="Basic and acidic residues" evidence="1">
    <location>
        <begin position="61"/>
        <end position="70"/>
    </location>
</feature>
<keyword evidence="3" id="KW-1185">Reference proteome</keyword>
<dbReference type="OrthoDB" id="1737283at2759"/>
<organism evidence="2 3">
    <name type="scientific">Vanilla planifolia</name>
    <name type="common">Vanilla</name>
    <dbReference type="NCBI Taxonomy" id="51239"/>
    <lineage>
        <taxon>Eukaryota</taxon>
        <taxon>Viridiplantae</taxon>
        <taxon>Streptophyta</taxon>
        <taxon>Embryophyta</taxon>
        <taxon>Tracheophyta</taxon>
        <taxon>Spermatophyta</taxon>
        <taxon>Magnoliopsida</taxon>
        <taxon>Liliopsida</taxon>
        <taxon>Asparagales</taxon>
        <taxon>Orchidaceae</taxon>
        <taxon>Vanilloideae</taxon>
        <taxon>Vanilleae</taxon>
        <taxon>Vanilla</taxon>
    </lineage>
</organism>
<name>A0A835UFU8_VANPL</name>
<evidence type="ECO:0000313" key="2">
    <source>
        <dbReference type="EMBL" id="KAG0461499.1"/>
    </source>
</evidence>
<proteinExistence type="predicted"/>
<feature type="region of interest" description="Disordered" evidence="1">
    <location>
        <begin position="61"/>
        <end position="81"/>
    </location>
</feature>